<feature type="chain" id="PRO_5046769175" description="Thermonuclease family protein" evidence="1">
    <location>
        <begin position="18"/>
        <end position="55"/>
    </location>
</feature>
<evidence type="ECO:0008006" key="4">
    <source>
        <dbReference type="Google" id="ProtNLM"/>
    </source>
</evidence>
<accession>A0ABQ2SYP5</accession>
<dbReference type="SUPFAM" id="SSF50199">
    <property type="entry name" value="Staphylococcal nuclease"/>
    <property type="match status" value="1"/>
</dbReference>
<protein>
    <recommendedName>
        <fullName evidence="4">Thermonuclease family protein</fullName>
    </recommendedName>
</protein>
<dbReference type="RefSeq" id="WP_229779645.1">
    <property type="nucleotide sequence ID" value="NZ_BMQO01000034.1"/>
</dbReference>
<name>A0ABQ2SYP5_9DEIO</name>
<feature type="signal peptide" evidence="1">
    <location>
        <begin position="1"/>
        <end position="17"/>
    </location>
</feature>
<keyword evidence="3" id="KW-1185">Reference proteome</keyword>
<sequence length="55" mass="5787">MLRCSPLLLALLGTTHAAPAPLVGVASVIDGDTLEIRGVRVRLYGIDAPESSLMR</sequence>
<organism evidence="2 3">
    <name type="scientific">Deinococcus knuensis</name>
    <dbReference type="NCBI Taxonomy" id="1837380"/>
    <lineage>
        <taxon>Bacteria</taxon>
        <taxon>Thermotogati</taxon>
        <taxon>Deinococcota</taxon>
        <taxon>Deinococci</taxon>
        <taxon>Deinococcales</taxon>
        <taxon>Deinococcaceae</taxon>
        <taxon>Deinococcus</taxon>
    </lineage>
</organism>
<evidence type="ECO:0000313" key="2">
    <source>
        <dbReference type="EMBL" id="GGS42594.1"/>
    </source>
</evidence>
<comment type="caution">
    <text evidence="2">The sequence shown here is derived from an EMBL/GenBank/DDBJ whole genome shotgun (WGS) entry which is preliminary data.</text>
</comment>
<reference evidence="3" key="1">
    <citation type="journal article" date="2019" name="Int. J. Syst. Evol. Microbiol.">
        <title>The Global Catalogue of Microorganisms (GCM) 10K type strain sequencing project: providing services to taxonomists for standard genome sequencing and annotation.</title>
        <authorList>
            <consortium name="The Broad Institute Genomics Platform"/>
            <consortium name="The Broad Institute Genome Sequencing Center for Infectious Disease"/>
            <person name="Wu L."/>
            <person name="Ma J."/>
        </authorList>
    </citation>
    <scope>NUCLEOTIDE SEQUENCE [LARGE SCALE GENOMIC DNA]</scope>
    <source>
        <strain evidence="3">JCM 31406</strain>
    </source>
</reference>
<evidence type="ECO:0000256" key="1">
    <source>
        <dbReference type="SAM" id="SignalP"/>
    </source>
</evidence>
<dbReference type="Gene3D" id="2.40.50.90">
    <property type="match status" value="1"/>
</dbReference>
<evidence type="ECO:0000313" key="3">
    <source>
        <dbReference type="Proteomes" id="UP000620633"/>
    </source>
</evidence>
<gene>
    <name evidence="2" type="ORF">GCM10008961_37300</name>
</gene>
<dbReference type="Proteomes" id="UP000620633">
    <property type="component" value="Unassembled WGS sequence"/>
</dbReference>
<dbReference type="EMBL" id="BMQO01000034">
    <property type="protein sequence ID" value="GGS42594.1"/>
    <property type="molecule type" value="Genomic_DNA"/>
</dbReference>
<dbReference type="InterPro" id="IPR035437">
    <property type="entry name" value="SNase_OB-fold_sf"/>
</dbReference>
<keyword evidence="1" id="KW-0732">Signal</keyword>
<proteinExistence type="predicted"/>